<feature type="compositionally biased region" description="Low complexity" evidence="1">
    <location>
        <begin position="262"/>
        <end position="272"/>
    </location>
</feature>
<name>A0A7R7DS93_9ACTN</name>
<feature type="compositionally biased region" description="Pro residues" evidence="1">
    <location>
        <begin position="287"/>
        <end position="305"/>
    </location>
</feature>
<dbReference type="EMBL" id="AP023355">
    <property type="protein sequence ID" value="BCJ36925.1"/>
    <property type="molecule type" value="Genomic_DNA"/>
</dbReference>
<gene>
    <name evidence="2" type="ORF">Athai_44280</name>
</gene>
<feature type="compositionally biased region" description="Pro residues" evidence="1">
    <location>
        <begin position="231"/>
        <end position="245"/>
    </location>
</feature>
<evidence type="ECO:0000256" key="1">
    <source>
        <dbReference type="SAM" id="MobiDB-lite"/>
    </source>
</evidence>
<organism evidence="2 3">
    <name type="scientific">Actinocatenispora thailandica</name>
    <dbReference type="NCBI Taxonomy" id="227318"/>
    <lineage>
        <taxon>Bacteria</taxon>
        <taxon>Bacillati</taxon>
        <taxon>Actinomycetota</taxon>
        <taxon>Actinomycetes</taxon>
        <taxon>Micromonosporales</taxon>
        <taxon>Micromonosporaceae</taxon>
        <taxon>Actinocatenispora</taxon>
    </lineage>
</organism>
<dbReference type="AlphaFoldDB" id="A0A7R7DS93"/>
<evidence type="ECO:0000313" key="3">
    <source>
        <dbReference type="Proteomes" id="UP000611640"/>
    </source>
</evidence>
<reference evidence="2 3" key="1">
    <citation type="submission" date="2020-08" db="EMBL/GenBank/DDBJ databases">
        <title>Whole genome shotgun sequence of Actinocatenispora thailandica NBRC 105041.</title>
        <authorList>
            <person name="Komaki H."/>
            <person name="Tamura T."/>
        </authorList>
    </citation>
    <scope>NUCLEOTIDE SEQUENCE [LARGE SCALE GENOMIC DNA]</scope>
    <source>
        <strain evidence="2 3">NBRC 105041</strain>
    </source>
</reference>
<evidence type="ECO:0000313" key="2">
    <source>
        <dbReference type="EMBL" id="BCJ36925.1"/>
    </source>
</evidence>
<sequence>MAREGQVTEPDGVSLRRRWTGRHYVHLLLPVPYLTEPAAAVLDDAVTAADGWRPYPDPDPAGARRWHRGPAAGTLRLAVLGWYPLLVTVGAEPAGGRPARRALGRLTEAALAVDGRPLSDAELPGRLRAATDRGAAAADLHERAARARLDLTRRRCPACPAISDRLATHCGGCDRRFTGADDERRDADHRGAARHLHHLAAELDRLARDRPMRAGTEDASPVAATGADPVAAPPDPQPPRPPTAGPAPAEWTGGPPSADPQPAGRSSVARRPAAADDRDGPAAPAATPDPPPATRPARPATPPAASPGTPTAGPNEADPGPGEPA</sequence>
<proteinExistence type="predicted"/>
<accession>A0A7R7DS93</accession>
<keyword evidence="3" id="KW-1185">Reference proteome</keyword>
<feature type="compositionally biased region" description="Low complexity" evidence="1">
    <location>
        <begin position="221"/>
        <end position="230"/>
    </location>
</feature>
<protein>
    <submittedName>
        <fullName evidence="2">Uncharacterized protein</fullName>
    </submittedName>
</protein>
<dbReference type="KEGG" id="atl:Athai_44280"/>
<dbReference type="Proteomes" id="UP000611640">
    <property type="component" value="Chromosome"/>
</dbReference>
<feature type="region of interest" description="Disordered" evidence="1">
    <location>
        <begin position="213"/>
        <end position="325"/>
    </location>
</feature>